<evidence type="ECO:0000259" key="1">
    <source>
        <dbReference type="Pfam" id="PF07929"/>
    </source>
</evidence>
<dbReference type="PANTHER" id="PTHR41878:SF1">
    <property type="entry name" value="TNPR PROTEIN"/>
    <property type="match status" value="1"/>
</dbReference>
<dbReference type="OrthoDB" id="9816539at2"/>
<evidence type="ECO:0000313" key="2">
    <source>
        <dbReference type="EMBL" id="SJZ55181.1"/>
    </source>
</evidence>
<accession>A0A1T4LKK0</accession>
<organism evidence="2 3">
    <name type="scientific">Consotaella salsifontis</name>
    <dbReference type="NCBI Taxonomy" id="1365950"/>
    <lineage>
        <taxon>Bacteria</taxon>
        <taxon>Pseudomonadati</taxon>
        <taxon>Pseudomonadota</taxon>
        <taxon>Alphaproteobacteria</taxon>
        <taxon>Hyphomicrobiales</taxon>
        <taxon>Aurantimonadaceae</taxon>
        <taxon>Consotaella</taxon>
    </lineage>
</organism>
<dbReference type="EMBL" id="FUXL01000001">
    <property type="protein sequence ID" value="SJZ55181.1"/>
    <property type="molecule type" value="Genomic_DNA"/>
</dbReference>
<dbReference type="InterPro" id="IPR012912">
    <property type="entry name" value="Plasmid_pRiA4b_Orf3-like"/>
</dbReference>
<dbReference type="Pfam" id="PF07929">
    <property type="entry name" value="PRiA4_ORF3"/>
    <property type="match status" value="1"/>
</dbReference>
<dbReference type="InterPro" id="IPR024047">
    <property type="entry name" value="MM3350-like_sf"/>
</dbReference>
<dbReference type="Gene3D" id="3.10.290.30">
    <property type="entry name" value="MM3350-like"/>
    <property type="match status" value="1"/>
</dbReference>
<dbReference type="RefSeq" id="WP_078706559.1">
    <property type="nucleotide sequence ID" value="NZ_FUXL01000001.1"/>
</dbReference>
<sequence length="203" mass="23468">MSDRDRIARLKIELDDWQPAIWRRVEVPLATTLKGLHDVVQAVMPFQDYHLFEFRADDRRYAIPNPEWDFEKTLSAKTTRLATLVQRGVRELAYTYDFGDDWRHTLAIESLDEADPAVEYPRFIEGQHRAPPEDVGGLPGFELFLEAIADPGHEDHDHLVRWSGGMFDPTTLDVTEIQKRIAKLARRRTIGKAAFAKSRNRIT</sequence>
<keyword evidence="3" id="KW-1185">Reference proteome</keyword>
<dbReference type="SUPFAM" id="SSF159941">
    <property type="entry name" value="MM3350-like"/>
    <property type="match status" value="1"/>
</dbReference>
<dbReference type="STRING" id="1365950.SAMN05428963_101259"/>
<gene>
    <name evidence="2" type="ORF">SAMN05428963_101259</name>
</gene>
<name>A0A1T4LKK0_9HYPH</name>
<evidence type="ECO:0000313" key="3">
    <source>
        <dbReference type="Proteomes" id="UP000190135"/>
    </source>
</evidence>
<dbReference type="PANTHER" id="PTHR41878">
    <property type="entry name" value="LEXA REPRESSOR-RELATED"/>
    <property type="match status" value="1"/>
</dbReference>
<dbReference type="Proteomes" id="UP000190135">
    <property type="component" value="Unassembled WGS sequence"/>
</dbReference>
<dbReference type="AlphaFoldDB" id="A0A1T4LKK0"/>
<protein>
    <submittedName>
        <fullName evidence="2">PRiA4b ORF-3-like protein</fullName>
    </submittedName>
</protein>
<reference evidence="2 3" key="1">
    <citation type="submission" date="2017-02" db="EMBL/GenBank/DDBJ databases">
        <authorList>
            <person name="Peterson S.W."/>
        </authorList>
    </citation>
    <scope>NUCLEOTIDE SEQUENCE [LARGE SCALE GENOMIC DNA]</scope>
    <source>
        <strain evidence="2 3">USBA 369</strain>
    </source>
</reference>
<proteinExistence type="predicted"/>
<feature type="domain" description="Plasmid pRiA4b Orf3-like" evidence="1">
    <location>
        <begin position="7"/>
        <end position="175"/>
    </location>
</feature>